<feature type="region of interest" description="Disordered" evidence="1">
    <location>
        <begin position="311"/>
        <end position="814"/>
    </location>
</feature>
<feature type="compositionally biased region" description="Pro residues" evidence="1">
    <location>
        <begin position="589"/>
        <end position="602"/>
    </location>
</feature>
<proteinExistence type="predicted"/>
<feature type="compositionally biased region" description="Polar residues" evidence="1">
    <location>
        <begin position="550"/>
        <end position="588"/>
    </location>
</feature>
<evidence type="ECO:0000313" key="3">
    <source>
        <dbReference type="Proteomes" id="UP000800200"/>
    </source>
</evidence>
<feature type="compositionally biased region" description="Low complexity" evidence="1">
    <location>
        <begin position="1046"/>
        <end position="1058"/>
    </location>
</feature>
<organism evidence="2 3">
    <name type="scientific">Zopfia rhizophila CBS 207.26</name>
    <dbReference type="NCBI Taxonomy" id="1314779"/>
    <lineage>
        <taxon>Eukaryota</taxon>
        <taxon>Fungi</taxon>
        <taxon>Dikarya</taxon>
        <taxon>Ascomycota</taxon>
        <taxon>Pezizomycotina</taxon>
        <taxon>Dothideomycetes</taxon>
        <taxon>Dothideomycetes incertae sedis</taxon>
        <taxon>Zopfiaceae</taxon>
        <taxon>Zopfia</taxon>
    </lineage>
</organism>
<dbReference type="AlphaFoldDB" id="A0A6A6DQ63"/>
<feature type="compositionally biased region" description="Low complexity" evidence="1">
    <location>
        <begin position="754"/>
        <end position="769"/>
    </location>
</feature>
<feature type="compositionally biased region" description="Polar residues" evidence="1">
    <location>
        <begin position="362"/>
        <end position="380"/>
    </location>
</feature>
<dbReference type="Proteomes" id="UP000800200">
    <property type="component" value="Unassembled WGS sequence"/>
</dbReference>
<name>A0A6A6DQ63_9PEZI</name>
<feature type="compositionally biased region" description="Polar residues" evidence="1">
    <location>
        <begin position="527"/>
        <end position="539"/>
    </location>
</feature>
<feature type="compositionally biased region" description="Low complexity" evidence="1">
    <location>
        <begin position="726"/>
        <end position="735"/>
    </location>
</feature>
<accession>A0A6A6DQ63</accession>
<dbReference type="OrthoDB" id="10066232at2759"/>
<keyword evidence="3" id="KW-1185">Reference proteome</keyword>
<gene>
    <name evidence="2" type="ORF">K469DRAFT_693527</name>
</gene>
<feature type="region of interest" description="Disordered" evidence="1">
    <location>
        <begin position="1019"/>
        <end position="1065"/>
    </location>
</feature>
<reference evidence="2" key="1">
    <citation type="journal article" date="2020" name="Stud. Mycol.">
        <title>101 Dothideomycetes genomes: a test case for predicting lifestyles and emergence of pathogens.</title>
        <authorList>
            <person name="Haridas S."/>
            <person name="Albert R."/>
            <person name="Binder M."/>
            <person name="Bloem J."/>
            <person name="Labutti K."/>
            <person name="Salamov A."/>
            <person name="Andreopoulos B."/>
            <person name="Baker S."/>
            <person name="Barry K."/>
            <person name="Bills G."/>
            <person name="Bluhm B."/>
            <person name="Cannon C."/>
            <person name="Castanera R."/>
            <person name="Culley D."/>
            <person name="Daum C."/>
            <person name="Ezra D."/>
            <person name="Gonzalez J."/>
            <person name="Henrissat B."/>
            <person name="Kuo A."/>
            <person name="Liang C."/>
            <person name="Lipzen A."/>
            <person name="Lutzoni F."/>
            <person name="Magnuson J."/>
            <person name="Mondo S."/>
            <person name="Nolan M."/>
            <person name="Ohm R."/>
            <person name="Pangilinan J."/>
            <person name="Park H.-J."/>
            <person name="Ramirez L."/>
            <person name="Alfaro M."/>
            <person name="Sun H."/>
            <person name="Tritt A."/>
            <person name="Yoshinaga Y."/>
            <person name="Zwiers L.-H."/>
            <person name="Turgeon B."/>
            <person name="Goodwin S."/>
            <person name="Spatafora J."/>
            <person name="Crous P."/>
            <person name="Grigoriev I."/>
        </authorList>
    </citation>
    <scope>NUCLEOTIDE SEQUENCE</scope>
    <source>
        <strain evidence="2">CBS 207.26</strain>
    </source>
</reference>
<feature type="compositionally biased region" description="Basic and acidic residues" evidence="1">
    <location>
        <begin position="791"/>
        <end position="814"/>
    </location>
</feature>
<dbReference type="EMBL" id="ML994660">
    <property type="protein sequence ID" value="KAF2180060.1"/>
    <property type="molecule type" value="Genomic_DNA"/>
</dbReference>
<protein>
    <submittedName>
        <fullName evidence="2">Uncharacterized protein</fullName>
    </submittedName>
</protein>
<feature type="compositionally biased region" description="Acidic residues" evidence="1">
    <location>
        <begin position="1036"/>
        <end position="1045"/>
    </location>
</feature>
<evidence type="ECO:0000256" key="1">
    <source>
        <dbReference type="SAM" id="MobiDB-lite"/>
    </source>
</evidence>
<evidence type="ECO:0000313" key="2">
    <source>
        <dbReference type="EMBL" id="KAF2180060.1"/>
    </source>
</evidence>
<sequence length="1065" mass="114763">MTETWKYYDVDEYKAWKTKQGKDFKSPPRANFLAAATYVKNLLDSKNFNWAAICGLAMLCLGSRREMPDIHIVFDDKDFQRLKRKLEADQRTRLPKGMNALFPTKILLSTGPKYNDFNCPQNADVEVDLVPPGSHGTPPNDALRTNQVLLRWNIDGKMDNFKGLNMLYLIRTTLQYCRSQDLAWDPKKDIVFLCESYGKDIAGIRHQLSQQELHDYFFSTSFFSLLLSVDDQRKCSQALLGTDRPETPKTVPVMSGYAGSFPNQLTSPPLSAHRTSTLPNNIPGHFPSPPTNAHRVSTLPNSSSHNILNAVPSGAPCPSSTSSQPHVQKPPGQVTGAPRQVSVQNVANQSMKPNIVPGNAPRPTSGSMGHSQKLNQSNMMATGPGKIPPPMNVQKPASVSAQGVCPGDPTQPQMARPPMGNAPKPPGQLNSNIAAKPGQGNAPIPIGAQQPGRPNGPPGKPMLSSANAQRPSQPMGAPRPAQPAQSNSPRPVPGSANPQIKPNNVDGWYPPQANPPRPNPQAMGPQNMLNNMGGSAPSKTNPPRPMSGPMNPQQVQSNAGPRPQTTNAPVNTQRPPAQGTAHSHTGRPQQPPVNPNARPQPAPAHMQKPANAPVQPLNLRPQPPAAGLPASLIAGRPSAPPQRLPNAAPQTQPQTQTQPMSQPLNAQRPVYNAFPSPAANPMALGQAQPDPRRNVPGQPQPPAAQKPPGAPTQAPQLPPQKPTPPLSSGLPSSLMAGGGKGPSPANPTQKPTQAPGATTLKAPAPTTAPQSKPQSSVAASKGVTPAPSQPAKKEEPKKEAKKDVPKKEGMSGKEKAVVAGSAVAGAAIVGATAYTTYQWYEGEKKEEGHHTSETVHVTNYDYYEPTVQNHGFYYDSPAGSPKGSDHGDYVQPWQEPVRHSIDYGNEWQAQTSSSVYGTYNPYGEPAPQDSMVAAFGSYQGSEHDIIDHLEQHIDGTVEEIEDHVSDVASEVEEHIEAHVDEQQQQAYDGRGYWQHQQQNYDQSYDDQTYAQDHSQQVEEFGYDGGEDVQGYGGQDQLEDENDDQQQQDWSAGGYSYDGQGYGGYE</sequence>
<feature type="compositionally biased region" description="Polar residues" evidence="1">
    <location>
        <begin position="341"/>
        <end position="352"/>
    </location>
</feature>
<feature type="compositionally biased region" description="Low complexity" evidence="1">
    <location>
        <begin position="649"/>
        <end position="659"/>
    </location>
</feature>
<feature type="compositionally biased region" description="Pro residues" evidence="1">
    <location>
        <begin position="698"/>
        <end position="725"/>
    </location>
</feature>